<gene>
    <name evidence="2" type="ORF">NFG58_05520</name>
</gene>
<dbReference type="RefSeq" id="WP_045992593.1">
    <property type="nucleotide sequence ID" value="NZ_CP098827.1"/>
</dbReference>
<feature type="signal peptide" evidence="1">
    <location>
        <begin position="1"/>
        <end position="26"/>
    </location>
</feature>
<dbReference type="Pfam" id="PF06776">
    <property type="entry name" value="IalB"/>
    <property type="match status" value="1"/>
</dbReference>
<name>A0AAU7KKR5_9GAMM</name>
<reference evidence="2" key="1">
    <citation type="submission" date="2022-06" db="EMBL/GenBank/DDBJ databases">
        <title>A novel DMS-producing enzyme.</title>
        <authorList>
            <person name="Zhang Y."/>
        </authorList>
    </citation>
    <scope>NUCLEOTIDE SEQUENCE</scope>
    <source>
        <strain evidence="2">RT37</strain>
    </source>
</reference>
<keyword evidence="1" id="KW-0732">Signal</keyword>
<protein>
    <submittedName>
        <fullName evidence="2">Invasion associated locus B family protein</fullName>
    </submittedName>
</protein>
<organism evidence="2">
    <name type="scientific">Halomonas sp. RT37</name>
    <dbReference type="NCBI Taxonomy" id="2950872"/>
    <lineage>
        <taxon>Bacteria</taxon>
        <taxon>Pseudomonadati</taxon>
        <taxon>Pseudomonadota</taxon>
        <taxon>Gammaproteobacteria</taxon>
        <taxon>Oceanospirillales</taxon>
        <taxon>Halomonadaceae</taxon>
        <taxon>Halomonas</taxon>
    </lineage>
</organism>
<accession>A0AAU7KKR5</accession>
<dbReference type="EMBL" id="CP098827">
    <property type="protein sequence ID" value="XBO72169.1"/>
    <property type="molecule type" value="Genomic_DNA"/>
</dbReference>
<sequence>MFNRLASGLRAAGVLSLLALSPLTFAQSTGNAGPAVNTETFQSWEVNCPVNPSDGSCSMTQLVNGADGEPVLRVVVGNPAQLDGSAMTFLVPLGVRLAPGLQLKVDTNEPVGMPYQVCVPQGCRADIPLQPQLLNQLKAGSTATVSIVNPRGQRQDLNVSLMGFSAAKDRVDQN</sequence>
<dbReference type="InterPro" id="IPR038696">
    <property type="entry name" value="IalB_sf"/>
</dbReference>
<feature type="chain" id="PRO_5043694684" evidence="1">
    <location>
        <begin position="27"/>
        <end position="174"/>
    </location>
</feature>
<dbReference type="Gene3D" id="2.60.40.1880">
    <property type="entry name" value="Invasion associated locus B (IalB) protein"/>
    <property type="match status" value="1"/>
</dbReference>
<dbReference type="InterPro" id="IPR010642">
    <property type="entry name" value="Invasion_prot_B"/>
</dbReference>
<proteinExistence type="predicted"/>
<evidence type="ECO:0000313" key="2">
    <source>
        <dbReference type="EMBL" id="XBO72169.1"/>
    </source>
</evidence>
<dbReference type="AlphaFoldDB" id="A0AAU7KKR5"/>
<evidence type="ECO:0000256" key="1">
    <source>
        <dbReference type="SAM" id="SignalP"/>
    </source>
</evidence>